<keyword evidence="2" id="KW-1133">Transmembrane helix</keyword>
<accession>A0A4R4VWN4</accession>
<dbReference type="OrthoDB" id="3831145at2"/>
<feature type="transmembrane region" description="Helical" evidence="2">
    <location>
        <begin position="143"/>
        <end position="166"/>
    </location>
</feature>
<dbReference type="EMBL" id="SMKS01000001">
    <property type="protein sequence ID" value="TDD10519.1"/>
    <property type="molecule type" value="Genomic_DNA"/>
</dbReference>
<evidence type="ECO:0000313" key="3">
    <source>
        <dbReference type="EMBL" id="TDD10519.1"/>
    </source>
</evidence>
<feature type="transmembrane region" description="Helical" evidence="2">
    <location>
        <begin position="34"/>
        <end position="56"/>
    </location>
</feature>
<name>A0A4R4VWN4_9PSEU</name>
<proteinExistence type="predicted"/>
<keyword evidence="2" id="KW-0812">Transmembrane</keyword>
<evidence type="ECO:0000313" key="4">
    <source>
        <dbReference type="Proteomes" id="UP000295674"/>
    </source>
</evidence>
<feature type="region of interest" description="Disordered" evidence="1">
    <location>
        <begin position="1"/>
        <end position="27"/>
    </location>
</feature>
<feature type="transmembrane region" description="Helical" evidence="2">
    <location>
        <begin position="83"/>
        <end position="109"/>
    </location>
</feature>
<comment type="caution">
    <text evidence="3">The sequence shown here is derived from an EMBL/GenBank/DDBJ whole genome shotgun (WGS) entry which is preliminary data.</text>
</comment>
<reference evidence="3 4" key="1">
    <citation type="submission" date="2019-03" db="EMBL/GenBank/DDBJ databases">
        <title>Draft genome sequences of novel Actinobacteria.</title>
        <authorList>
            <person name="Sahin N."/>
            <person name="Ay H."/>
            <person name="Saygin H."/>
        </authorList>
    </citation>
    <scope>NUCLEOTIDE SEQUENCE [LARGE SCALE GENOMIC DNA]</scope>
    <source>
        <strain evidence="3 4">16K309</strain>
    </source>
</reference>
<keyword evidence="4" id="KW-1185">Reference proteome</keyword>
<keyword evidence="2" id="KW-0472">Membrane</keyword>
<gene>
    <name evidence="3" type="ORF">E1181_00315</name>
</gene>
<evidence type="ECO:0000256" key="1">
    <source>
        <dbReference type="SAM" id="MobiDB-lite"/>
    </source>
</evidence>
<evidence type="ECO:0000256" key="2">
    <source>
        <dbReference type="SAM" id="Phobius"/>
    </source>
</evidence>
<dbReference type="AlphaFoldDB" id="A0A4R4VWN4"/>
<organism evidence="3 4">
    <name type="scientific">Saccharopolyspora terrae</name>
    <dbReference type="NCBI Taxonomy" id="2530384"/>
    <lineage>
        <taxon>Bacteria</taxon>
        <taxon>Bacillati</taxon>
        <taxon>Actinomycetota</taxon>
        <taxon>Actinomycetes</taxon>
        <taxon>Pseudonocardiales</taxon>
        <taxon>Pseudonocardiaceae</taxon>
        <taxon>Saccharopolyspora</taxon>
    </lineage>
</organism>
<feature type="transmembrane region" description="Helical" evidence="2">
    <location>
        <begin position="116"/>
        <end position="137"/>
    </location>
</feature>
<protein>
    <submittedName>
        <fullName evidence="3">Uncharacterized protein</fullName>
    </submittedName>
</protein>
<dbReference type="Proteomes" id="UP000295674">
    <property type="component" value="Unassembled WGS sequence"/>
</dbReference>
<sequence length="176" mass="18477">MVTPPDAVNPYGAAPPPPPERSPGSQRPRTIDNAFWAGIASPVVGFVMFALAFATISDAELQMVLGEAGAAGQPALSLDQARALFQVTIAIAVVFCLVLAGLWIMFLIFMRNGRNWARIVITVVGALWFLLTIPTVIGGAAGGIGTALVAVLQLATIAATIVYAYLAPSNQYLQPR</sequence>